<sequence length="51" mass="6392">MYSILCIFHQKNIQLFDLFHLLYLFDYNIFFLLVSKSFPYKLSKHKSREWD</sequence>
<proteinExistence type="predicted"/>
<organism evidence="2">
    <name type="scientific">Siphoviridae sp. ctTC45</name>
    <dbReference type="NCBI Taxonomy" id="2827573"/>
    <lineage>
        <taxon>Viruses</taxon>
        <taxon>Duplodnaviria</taxon>
        <taxon>Heunggongvirae</taxon>
        <taxon>Uroviricota</taxon>
        <taxon>Caudoviricetes</taxon>
    </lineage>
</organism>
<name>A0A8S5LQT6_9CAUD</name>
<evidence type="ECO:0000256" key="1">
    <source>
        <dbReference type="SAM" id="Phobius"/>
    </source>
</evidence>
<reference evidence="2" key="1">
    <citation type="journal article" date="2021" name="Proc. Natl. Acad. Sci. U.S.A.">
        <title>A Catalog of Tens of Thousands of Viruses from Human Metagenomes Reveals Hidden Associations with Chronic Diseases.</title>
        <authorList>
            <person name="Tisza M.J."/>
            <person name="Buck C.B."/>
        </authorList>
    </citation>
    <scope>NUCLEOTIDE SEQUENCE</scope>
    <source>
        <strain evidence="2">CtTC45</strain>
    </source>
</reference>
<keyword evidence="1" id="KW-0812">Transmembrane</keyword>
<protein>
    <submittedName>
        <fullName evidence="2">Uncharacterized protein</fullName>
    </submittedName>
</protein>
<dbReference type="EMBL" id="BK015895">
    <property type="protein sequence ID" value="DAD72232.1"/>
    <property type="molecule type" value="Genomic_DNA"/>
</dbReference>
<keyword evidence="1" id="KW-1133">Transmembrane helix</keyword>
<evidence type="ECO:0000313" key="2">
    <source>
        <dbReference type="EMBL" id="DAD72232.1"/>
    </source>
</evidence>
<feature type="transmembrane region" description="Helical" evidence="1">
    <location>
        <begin position="18"/>
        <end position="38"/>
    </location>
</feature>
<keyword evidence="1" id="KW-0472">Membrane</keyword>
<accession>A0A8S5LQT6</accession>